<dbReference type="Gene3D" id="1.10.10.10">
    <property type="entry name" value="Winged helix-like DNA-binding domain superfamily/Winged helix DNA-binding domain"/>
    <property type="match status" value="1"/>
</dbReference>
<evidence type="ECO:0000313" key="2">
    <source>
        <dbReference type="EMBL" id="RFU63505.1"/>
    </source>
</evidence>
<dbReference type="GO" id="GO:0016987">
    <property type="term" value="F:sigma factor activity"/>
    <property type="evidence" value="ECO:0007669"/>
    <property type="project" value="InterPro"/>
</dbReference>
<dbReference type="SUPFAM" id="SSF88659">
    <property type="entry name" value="Sigma3 and sigma4 domains of RNA polymerase sigma factors"/>
    <property type="match status" value="1"/>
</dbReference>
<dbReference type="InterPro" id="IPR013324">
    <property type="entry name" value="RNA_pol_sigma_r3/r4-like"/>
</dbReference>
<sequence length="144" mass="15885">MLGHDNKLSRVIEAVEQLAQHFTPKQAVVFALKEGFQYRANEIAELLGTTEMAVKSVFHRAKSRLEKSRHENESCSAGIYWPEEEQEKLLNLFSKALTNQDPAVLIQAIPDLQSLAACTENQPQAASNRSFAATTPANALCMAA</sequence>
<name>A0A372LE62_9BACI</name>
<dbReference type="OrthoDB" id="2381154at2"/>
<dbReference type="EMBL" id="QVTD01000006">
    <property type="protein sequence ID" value="RFU63505.1"/>
    <property type="molecule type" value="Genomic_DNA"/>
</dbReference>
<reference evidence="2 3" key="1">
    <citation type="submission" date="2018-08" db="EMBL/GenBank/DDBJ databases">
        <title>Bacillus chawlae sp. nov., Bacillus glennii sp. nov., and Bacillus saganii sp. nov. Isolated from the Vehicle Assembly Building at Kennedy Space Center where the Viking Spacecraft were Assembled.</title>
        <authorList>
            <person name="Seuylemezian A."/>
            <person name="Vaishampayan P."/>
        </authorList>
    </citation>
    <scope>NUCLEOTIDE SEQUENCE [LARGE SCALE GENOMIC DNA]</scope>
    <source>
        <strain evidence="2 3">V44-8</strain>
    </source>
</reference>
<evidence type="ECO:0000259" key="1">
    <source>
        <dbReference type="Pfam" id="PF08281"/>
    </source>
</evidence>
<keyword evidence="3" id="KW-1185">Reference proteome</keyword>
<dbReference type="RefSeq" id="WP_117322870.1">
    <property type="nucleotide sequence ID" value="NZ_QVTD01000006.1"/>
</dbReference>
<proteinExistence type="predicted"/>
<dbReference type="Proteomes" id="UP000262939">
    <property type="component" value="Unassembled WGS sequence"/>
</dbReference>
<dbReference type="InterPro" id="IPR036388">
    <property type="entry name" value="WH-like_DNA-bd_sf"/>
</dbReference>
<dbReference type="InterPro" id="IPR013249">
    <property type="entry name" value="RNA_pol_sigma70_r4_t2"/>
</dbReference>
<feature type="domain" description="RNA polymerase sigma factor 70 region 4 type 2" evidence="1">
    <location>
        <begin position="13"/>
        <end position="65"/>
    </location>
</feature>
<dbReference type="Pfam" id="PF08281">
    <property type="entry name" value="Sigma70_r4_2"/>
    <property type="match status" value="1"/>
</dbReference>
<comment type="caution">
    <text evidence="2">The sequence shown here is derived from an EMBL/GenBank/DDBJ whole genome shotgun (WGS) entry which is preliminary data.</text>
</comment>
<accession>A0A372LE62</accession>
<organism evidence="2 3">
    <name type="scientific">Peribacillus glennii</name>
    <dbReference type="NCBI Taxonomy" id="2303991"/>
    <lineage>
        <taxon>Bacteria</taxon>
        <taxon>Bacillati</taxon>
        <taxon>Bacillota</taxon>
        <taxon>Bacilli</taxon>
        <taxon>Bacillales</taxon>
        <taxon>Bacillaceae</taxon>
        <taxon>Peribacillus</taxon>
    </lineage>
</organism>
<gene>
    <name evidence="2" type="ORF">D0466_12315</name>
</gene>
<dbReference type="AlphaFoldDB" id="A0A372LE62"/>
<protein>
    <recommendedName>
        <fullName evidence="1">RNA polymerase sigma factor 70 region 4 type 2 domain-containing protein</fullName>
    </recommendedName>
</protein>
<dbReference type="GO" id="GO:0006352">
    <property type="term" value="P:DNA-templated transcription initiation"/>
    <property type="evidence" value="ECO:0007669"/>
    <property type="project" value="InterPro"/>
</dbReference>
<evidence type="ECO:0000313" key="3">
    <source>
        <dbReference type="Proteomes" id="UP000262939"/>
    </source>
</evidence>
<dbReference type="GO" id="GO:0003677">
    <property type="term" value="F:DNA binding"/>
    <property type="evidence" value="ECO:0007669"/>
    <property type="project" value="InterPro"/>
</dbReference>